<dbReference type="STRING" id="139825.A0A401GZT8"/>
<dbReference type="EMBL" id="BFAD01000011">
    <property type="protein sequence ID" value="GBE87681.1"/>
    <property type="molecule type" value="Genomic_DNA"/>
</dbReference>
<feature type="region of interest" description="Disordered" evidence="1">
    <location>
        <begin position="1"/>
        <end position="93"/>
    </location>
</feature>
<evidence type="ECO:0000313" key="2">
    <source>
        <dbReference type="EMBL" id="GBE87681.1"/>
    </source>
</evidence>
<sequence length="426" mass="46621">MPTTRSRALLDSSAVDIPPVRRPPPKRSASHASLPTPPRTATKRKRARSRATDSDVDEDEHVPAIGEDEHSDDPERERASRRDGDGALIIGHKKRKTLDAIAEELSEAVVEEAFWLDDRNANAGKSQLEPKSLPRTRARSRTRSPSSSPPPAAHLLRRGHTGLISPPPSRRQRTRVGRRPVTPRPRASTSGKPSLFPKRDSPDNPFLADTPDDSPTTPVRETDAGAMPHTPVKQVEKPTLTWVFRGKKVELANPHFHGTAEDDEDDEETAKHCLLPEGHPDYSPPPTYAPKLLFPEAHKHTRRRAPKAPVPTTEKASIPMEAKATSKMKAKAEPAEVSPSDADPSDDEHDDEAVEELVASTVTEAAVQAAMEERLAKRIDAATAAATRTRTRSQAAPRLPEVKDSDIPRRAMGPARAPKPVKSVAR</sequence>
<dbReference type="AlphaFoldDB" id="A0A401GZT8"/>
<evidence type="ECO:0000256" key="1">
    <source>
        <dbReference type="SAM" id="MobiDB-lite"/>
    </source>
</evidence>
<feature type="region of interest" description="Disordered" evidence="1">
    <location>
        <begin position="118"/>
        <end position="234"/>
    </location>
</feature>
<feature type="compositionally biased region" description="Low complexity" evidence="1">
    <location>
        <begin position="383"/>
        <end position="398"/>
    </location>
</feature>
<feature type="compositionally biased region" description="Basic and acidic residues" evidence="1">
    <location>
        <begin position="400"/>
        <end position="409"/>
    </location>
</feature>
<feature type="region of interest" description="Disordered" evidence="1">
    <location>
        <begin position="383"/>
        <end position="426"/>
    </location>
</feature>
<dbReference type="RefSeq" id="XP_027618594.1">
    <property type="nucleotide sequence ID" value="XM_027762793.1"/>
</dbReference>
<dbReference type="GeneID" id="38784598"/>
<protein>
    <submittedName>
        <fullName evidence="2">Uncharacterized protein</fullName>
    </submittedName>
</protein>
<name>A0A401GZT8_9APHY</name>
<gene>
    <name evidence="2" type="ORF">SCP_1103580</name>
</gene>
<accession>A0A401GZT8</accession>
<evidence type="ECO:0000313" key="3">
    <source>
        <dbReference type="Proteomes" id="UP000287166"/>
    </source>
</evidence>
<dbReference type="Proteomes" id="UP000287166">
    <property type="component" value="Unassembled WGS sequence"/>
</dbReference>
<dbReference type="InParanoid" id="A0A401GZT8"/>
<feature type="compositionally biased region" description="Acidic residues" evidence="1">
    <location>
        <begin position="343"/>
        <end position="355"/>
    </location>
</feature>
<organism evidence="2 3">
    <name type="scientific">Sparassis crispa</name>
    <dbReference type="NCBI Taxonomy" id="139825"/>
    <lineage>
        <taxon>Eukaryota</taxon>
        <taxon>Fungi</taxon>
        <taxon>Dikarya</taxon>
        <taxon>Basidiomycota</taxon>
        <taxon>Agaricomycotina</taxon>
        <taxon>Agaricomycetes</taxon>
        <taxon>Polyporales</taxon>
        <taxon>Sparassidaceae</taxon>
        <taxon>Sparassis</taxon>
    </lineage>
</organism>
<feature type="region of interest" description="Disordered" evidence="1">
    <location>
        <begin position="255"/>
        <end position="355"/>
    </location>
</feature>
<dbReference type="OrthoDB" id="3364608at2759"/>
<feature type="compositionally biased region" description="Basic and acidic residues" evidence="1">
    <location>
        <begin position="73"/>
        <end position="85"/>
    </location>
</feature>
<comment type="caution">
    <text evidence="2">The sequence shown here is derived from an EMBL/GenBank/DDBJ whole genome shotgun (WGS) entry which is preliminary data.</text>
</comment>
<keyword evidence="3" id="KW-1185">Reference proteome</keyword>
<proteinExistence type="predicted"/>
<reference evidence="2 3" key="1">
    <citation type="journal article" date="2018" name="Sci. Rep.">
        <title>Genome sequence of the cauliflower mushroom Sparassis crispa (Hanabiratake) and its association with beneficial usage.</title>
        <authorList>
            <person name="Kiyama R."/>
            <person name="Furutani Y."/>
            <person name="Kawaguchi K."/>
            <person name="Nakanishi T."/>
        </authorList>
    </citation>
    <scope>NUCLEOTIDE SEQUENCE [LARGE SCALE GENOMIC DNA]</scope>
</reference>